<dbReference type="GeneID" id="108617000"/>
<feature type="region of interest" description="Disordered" evidence="1">
    <location>
        <begin position="139"/>
        <end position="165"/>
    </location>
</feature>
<feature type="compositionally biased region" description="Acidic residues" evidence="1">
    <location>
        <begin position="143"/>
        <end position="155"/>
    </location>
</feature>
<feature type="compositionally biased region" description="Polar residues" evidence="1">
    <location>
        <begin position="82"/>
        <end position="94"/>
    </location>
</feature>
<dbReference type="RefSeq" id="XP_017868096.1">
    <property type="nucleotide sequence ID" value="XM_018012607.1"/>
</dbReference>
<feature type="compositionally biased region" description="Acidic residues" evidence="1">
    <location>
        <begin position="289"/>
        <end position="307"/>
    </location>
</feature>
<accession>A0ABM1PLL0</accession>
<organism evidence="2 3">
    <name type="scientific">Drosophila arizonae</name>
    <name type="common">Fruit fly</name>
    <dbReference type="NCBI Taxonomy" id="7263"/>
    <lineage>
        <taxon>Eukaryota</taxon>
        <taxon>Metazoa</taxon>
        <taxon>Ecdysozoa</taxon>
        <taxon>Arthropoda</taxon>
        <taxon>Hexapoda</taxon>
        <taxon>Insecta</taxon>
        <taxon>Pterygota</taxon>
        <taxon>Neoptera</taxon>
        <taxon>Endopterygota</taxon>
        <taxon>Diptera</taxon>
        <taxon>Brachycera</taxon>
        <taxon>Muscomorpha</taxon>
        <taxon>Ephydroidea</taxon>
        <taxon>Drosophilidae</taxon>
        <taxon>Drosophila</taxon>
    </lineage>
</organism>
<feature type="region of interest" description="Disordered" evidence="1">
    <location>
        <begin position="204"/>
        <end position="223"/>
    </location>
</feature>
<dbReference type="Proteomes" id="UP000694904">
    <property type="component" value="Chromosome 5"/>
</dbReference>
<proteinExistence type="predicted"/>
<evidence type="ECO:0000313" key="2">
    <source>
        <dbReference type="Proteomes" id="UP000694904"/>
    </source>
</evidence>
<reference evidence="2" key="2">
    <citation type="journal article" date="2016" name="G3 (Bethesda)">
        <title>Genome Evolution in Three Species of Cactophilic Drosophila.</title>
        <authorList>
            <person name="Sanchez-Flores A."/>
            <person name="Penazola F."/>
            <person name="Carpinteyro-Ponce J."/>
            <person name="Nazario-Yepiz N."/>
            <person name="Abreu-Goodger C."/>
            <person name="Machado C.A."/>
            <person name="Markow T.A."/>
        </authorList>
    </citation>
    <scope>NUCLEOTIDE SEQUENCE [LARGE SCALE GENOMIC DNA]</scope>
</reference>
<reference evidence="2" key="1">
    <citation type="journal article" date="1997" name="Nucleic Acids Res.">
        <title>tRNAscan-SE: a program for improved detection of transfer RNA genes in genomic sequence.</title>
        <authorList>
            <person name="Lowe T.M."/>
            <person name="Eddy S.R."/>
        </authorList>
    </citation>
    <scope>NUCLEOTIDE SEQUENCE [LARGE SCALE GENOMIC DNA]</scope>
</reference>
<name>A0ABM1PLL0_DROAR</name>
<feature type="compositionally biased region" description="Basic and acidic residues" evidence="1">
    <location>
        <begin position="266"/>
        <end position="278"/>
    </location>
</feature>
<keyword evidence="2" id="KW-1185">Reference proteome</keyword>
<feature type="region of interest" description="Disordered" evidence="1">
    <location>
        <begin position="254"/>
        <end position="376"/>
    </location>
</feature>
<evidence type="ECO:0000313" key="3">
    <source>
        <dbReference type="RefSeq" id="XP_017868096.1"/>
    </source>
</evidence>
<feature type="compositionally biased region" description="Basic and acidic residues" evidence="1">
    <location>
        <begin position="309"/>
        <end position="337"/>
    </location>
</feature>
<feature type="compositionally biased region" description="Basic and acidic residues" evidence="1">
    <location>
        <begin position="430"/>
        <end position="454"/>
    </location>
</feature>
<protein>
    <submittedName>
        <fullName evidence="3">Chromatin assembly factor 1 subunit A-like</fullName>
    </submittedName>
</protein>
<feature type="compositionally biased region" description="Acidic residues" evidence="1">
    <location>
        <begin position="338"/>
        <end position="349"/>
    </location>
</feature>
<gene>
    <name evidence="3" type="primary">LOC108617000</name>
</gene>
<sequence length="454" mass="52710">MSGMQSMARGVGAIVQVGRRFSTTSRFSLLGSVGDSYHGLLLKQKSAVKNIQNVNHISRPLEDKTTLRLVLQKLDDRRHKTTSSTDNDGNSFGRKQSDEKPSALSPYIPSKNNNQEKLIFISGEIFLPVRRPEFVSPSAEVISTEEEEASVDEVPEPISGDQKMEQGIEEKKEKPIVMIEHVFYEKQKDENQISEVEAICEHEKDEKPIEVSGEIEWGQENEESLVGLSDEQIYGKQIEEMSLIQDYEILSTEEMEQQTSDMAEEITSRKQREEKPIQDEITNMKQKEDDEILSTEEIEEQPFDMAEEITSRKQREEKPFQDDEIVSRKQKEEKSFLQDDEILSTEEMEQQTFDITEEISSRKQREEKPFQHDEIISRKQKEEEYFHQDDEILSTDQIQQKSFDMAEEITNRKQREEKPIGKISQAFLKESPEVAELTKPEEIFSSDQRKENQQ</sequence>
<reference evidence="3" key="3">
    <citation type="submission" date="2025-08" db="UniProtKB">
        <authorList>
            <consortium name="RefSeq"/>
        </authorList>
    </citation>
    <scope>IDENTIFICATION</scope>
    <source>
        <tissue evidence="3">Whole organism</tissue>
    </source>
</reference>
<evidence type="ECO:0000256" key="1">
    <source>
        <dbReference type="SAM" id="MobiDB-lite"/>
    </source>
</evidence>
<feature type="region of interest" description="Disordered" evidence="1">
    <location>
        <begin position="77"/>
        <end position="110"/>
    </location>
</feature>
<feature type="compositionally biased region" description="Basic and acidic residues" evidence="1">
    <location>
        <begin position="359"/>
        <end position="376"/>
    </location>
</feature>
<feature type="region of interest" description="Disordered" evidence="1">
    <location>
        <begin position="429"/>
        <end position="454"/>
    </location>
</feature>